<proteinExistence type="predicted"/>
<feature type="region of interest" description="Disordered" evidence="2">
    <location>
        <begin position="1"/>
        <end position="31"/>
    </location>
</feature>
<dbReference type="HOGENOM" id="CLU_690783_0_0_1"/>
<dbReference type="OrthoDB" id="10612466at2759"/>
<organism evidence="3 4">
    <name type="scientific">Ceriporiopsis subvermispora (strain B)</name>
    <name type="common">White-rot fungus</name>
    <name type="synonym">Gelatoporia subvermispora</name>
    <dbReference type="NCBI Taxonomy" id="914234"/>
    <lineage>
        <taxon>Eukaryota</taxon>
        <taxon>Fungi</taxon>
        <taxon>Dikarya</taxon>
        <taxon>Basidiomycota</taxon>
        <taxon>Agaricomycotina</taxon>
        <taxon>Agaricomycetes</taxon>
        <taxon>Polyporales</taxon>
        <taxon>Gelatoporiaceae</taxon>
        <taxon>Gelatoporia</taxon>
    </lineage>
</organism>
<dbReference type="Proteomes" id="UP000016930">
    <property type="component" value="Unassembled WGS sequence"/>
</dbReference>
<protein>
    <submittedName>
        <fullName evidence="3">Uncharacterized protein</fullName>
    </submittedName>
</protein>
<accession>M2PT31</accession>
<feature type="region of interest" description="Disordered" evidence="2">
    <location>
        <begin position="261"/>
        <end position="283"/>
    </location>
</feature>
<name>M2PT31_CERS8</name>
<evidence type="ECO:0000256" key="1">
    <source>
        <dbReference type="SAM" id="Coils"/>
    </source>
</evidence>
<reference evidence="3 4" key="1">
    <citation type="journal article" date="2012" name="Proc. Natl. Acad. Sci. U.S.A.">
        <title>Comparative genomics of Ceriporiopsis subvermispora and Phanerochaete chrysosporium provide insight into selective ligninolysis.</title>
        <authorList>
            <person name="Fernandez-Fueyo E."/>
            <person name="Ruiz-Duenas F.J."/>
            <person name="Ferreira P."/>
            <person name="Floudas D."/>
            <person name="Hibbett D.S."/>
            <person name="Canessa P."/>
            <person name="Larrondo L.F."/>
            <person name="James T.Y."/>
            <person name="Seelenfreund D."/>
            <person name="Lobos S."/>
            <person name="Polanco R."/>
            <person name="Tello M."/>
            <person name="Honda Y."/>
            <person name="Watanabe T."/>
            <person name="Watanabe T."/>
            <person name="Ryu J.S."/>
            <person name="Kubicek C.P."/>
            <person name="Schmoll M."/>
            <person name="Gaskell J."/>
            <person name="Hammel K.E."/>
            <person name="St John F.J."/>
            <person name="Vanden Wymelenberg A."/>
            <person name="Sabat G."/>
            <person name="Splinter BonDurant S."/>
            <person name="Syed K."/>
            <person name="Yadav J.S."/>
            <person name="Doddapaneni H."/>
            <person name="Subramanian V."/>
            <person name="Lavin J.L."/>
            <person name="Oguiza J.A."/>
            <person name="Perez G."/>
            <person name="Pisabarro A.G."/>
            <person name="Ramirez L."/>
            <person name="Santoyo F."/>
            <person name="Master E."/>
            <person name="Coutinho P.M."/>
            <person name="Henrissat B."/>
            <person name="Lombard V."/>
            <person name="Magnuson J.K."/>
            <person name="Kuees U."/>
            <person name="Hori C."/>
            <person name="Igarashi K."/>
            <person name="Samejima M."/>
            <person name="Held B.W."/>
            <person name="Barry K.W."/>
            <person name="LaButti K.M."/>
            <person name="Lapidus A."/>
            <person name="Lindquist E.A."/>
            <person name="Lucas S.M."/>
            <person name="Riley R."/>
            <person name="Salamov A.A."/>
            <person name="Hoffmeister D."/>
            <person name="Schwenk D."/>
            <person name="Hadar Y."/>
            <person name="Yarden O."/>
            <person name="de Vries R.P."/>
            <person name="Wiebenga A."/>
            <person name="Stenlid J."/>
            <person name="Eastwood D."/>
            <person name="Grigoriev I.V."/>
            <person name="Berka R.M."/>
            <person name="Blanchette R.A."/>
            <person name="Kersten P."/>
            <person name="Martinez A.T."/>
            <person name="Vicuna R."/>
            <person name="Cullen D."/>
        </authorList>
    </citation>
    <scope>NUCLEOTIDE SEQUENCE [LARGE SCALE GENOMIC DNA]</scope>
    <source>
        <strain evidence="3 4">B</strain>
    </source>
</reference>
<gene>
    <name evidence="3" type="ORF">CERSUDRAFT_71706</name>
</gene>
<evidence type="ECO:0000313" key="3">
    <source>
        <dbReference type="EMBL" id="EMD39849.1"/>
    </source>
</evidence>
<feature type="coiled-coil region" evidence="1">
    <location>
        <begin position="107"/>
        <end position="134"/>
    </location>
</feature>
<sequence>MPCFDHMGTTSEPSAFQTGSPRNSSADTLEGPPPYIRLPSIVVGNHKCNKMTFSACTTAELLVQWIVLRKREYAAWATQLQLESRFFVQAKSHLQAESKEDSAFSAITRTIKNVKEAQLRANAANEQRRDLEAELQKRCIDHHEEQAASIAVMALYTAVTSTSNTSPAKNSGAEARDGDIPALLELMFWSSEHLRNSSPKAILDEHENKLRAKVSMSAAGAVSSLFHRTFGLRCKSAQHQVANLLRDLHQAGQSLTRCIRPGREEARRNPESEKHNRNLLSPVGTRRRLSMLEELHVDSKSKVEVLSNSEIPIRGSSPLEEGITARTNGTRIKGHSTWSIQITLHRANLLKKAEGLCVAWKSAHIVMLNFSEPTCLCLNHWYSAQGKYPYVPTYYDSCF</sequence>
<evidence type="ECO:0000313" key="4">
    <source>
        <dbReference type="Proteomes" id="UP000016930"/>
    </source>
</evidence>
<feature type="compositionally biased region" description="Basic and acidic residues" evidence="2">
    <location>
        <begin position="261"/>
        <end position="276"/>
    </location>
</feature>
<dbReference type="AlphaFoldDB" id="M2PT31"/>
<keyword evidence="1" id="KW-0175">Coiled coil</keyword>
<evidence type="ECO:0000256" key="2">
    <source>
        <dbReference type="SAM" id="MobiDB-lite"/>
    </source>
</evidence>
<dbReference type="EMBL" id="KB445793">
    <property type="protein sequence ID" value="EMD39849.1"/>
    <property type="molecule type" value="Genomic_DNA"/>
</dbReference>
<feature type="compositionally biased region" description="Polar residues" evidence="2">
    <location>
        <begin position="8"/>
        <end position="27"/>
    </location>
</feature>
<keyword evidence="4" id="KW-1185">Reference proteome</keyword>